<dbReference type="InterPro" id="IPR012910">
    <property type="entry name" value="Plug_dom"/>
</dbReference>
<dbReference type="PROSITE" id="PS52016">
    <property type="entry name" value="TONB_DEPENDENT_REC_3"/>
    <property type="match status" value="1"/>
</dbReference>
<feature type="domain" description="TonB-dependent receptor-like beta-barrel" evidence="13">
    <location>
        <begin position="452"/>
        <end position="781"/>
    </location>
</feature>
<name>A0AA37Q8Q2_9BACT</name>
<evidence type="ECO:0000256" key="4">
    <source>
        <dbReference type="ARBA" id="ARBA00022692"/>
    </source>
</evidence>
<evidence type="ECO:0000259" key="14">
    <source>
        <dbReference type="Pfam" id="PF07715"/>
    </source>
</evidence>
<keyword evidence="16" id="KW-1185">Reference proteome</keyword>
<proteinExistence type="inferred from homology"/>
<dbReference type="InterPro" id="IPR036942">
    <property type="entry name" value="Beta-barrel_TonB_sf"/>
</dbReference>
<evidence type="ECO:0000256" key="10">
    <source>
        <dbReference type="PROSITE-ProRule" id="PRU01360"/>
    </source>
</evidence>
<dbReference type="Gene3D" id="2.60.40.1120">
    <property type="entry name" value="Carboxypeptidase-like, regulatory domain"/>
    <property type="match status" value="1"/>
</dbReference>
<keyword evidence="4 10" id="KW-0812">Transmembrane</keyword>
<evidence type="ECO:0000256" key="8">
    <source>
        <dbReference type="ARBA" id="ARBA00023170"/>
    </source>
</evidence>
<dbReference type="InterPro" id="IPR037066">
    <property type="entry name" value="Plug_dom_sf"/>
</dbReference>
<dbReference type="InterPro" id="IPR013784">
    <property type="entry name" value="Carb-bd-like_fold"/>
</dbReference>
<accession>A0AA37Q8Q2</accession>
<comment type="subcellular location">
    <subcellularLocation>
        <location evidence="1 10">Cell outer membrane</location>
        <topology evidence="1 10">Multi-pass membrane protein</topology>
    </subcellularLocation>
</comment>
<dbReference type="GO" id="GO:0009279">
    <property type="term" value="C:cell outer membrane"/>
    <property type="evidence" value="ECO:0007669"/>
    <property type="project" value="UniProtKB-SubCell"/>
</dbReference>
<keyword evidence="9 10" id="KW-0998">Cell outer membrane</keyword>
<sequence length="1006" mass="108297">MAVASVPRARSHPGHVAALVALFALAGASPGGALRAQQAPTTGGTVRGRVTVEGTGRPLGAAQVQVVGSNLGAQTNDAGEYRITNVPAGARTVRAVRIGYAPGTREVTVTAGQTVTADITVRDAPVALEQVVVTATGDVRKKELTNSVATISMDQVKAAPVTNAQQLLTAQAPGITVLGNSGQPGAGGRIQLRGVNSISQGNNPIIYVDGVRIFSGSAPIAGMARQNTNPFNDIKPEDIERIEVVKGASATTLYGTEASNGVIQIFTRRGRTGAPRWTVEATGGTNDLRNMGPEGDPSGVFVKECRGPLMFGINVTSTSPQFGQDVPFEDPTCPSSGSWLRTGAVQRVSASVAGGTDVARYFLSGNRSSEEGAVSPNELIEGGLRGNFSFRPVQSLELALNSSYQKRRQHWIPDGNYAQGFMLNVGRGYANNYKGTGCSATAQFCLANAEVLRQAPITRGDHYITGLTLNHTANDALSNRLSVGYDYTTNENRQITPFGQINNPAGSIAQSDWTRRFVSFDYAGTLKNRFRGEALQSTFSWGGQLFQDDLKSLNVSGTVFSGPGDPLISTSARPVFGDDNRRSVINAGLFLQEQLAFRDRLFVTAGVRVDGNSAFGENFGLQTYPKLGFSYVLSDHDFFPTAWWETLKLRGALGEAGRAPGAFDAVRTWDPTSGDDGKPAVTPNQIGNADLGPERTRELELGFESSMWGGRLSLDFNFFDTRTIDALIQVRYPPSQGFLSTQLENVGQLRNTGIEARIEGSAIRRENLEWRARLNVTSMSNEAVDLGGVREISIGTATVVREGYPVPAVFGRKVLNPTELANPIVSDTAVYLGRTFPNRVIGVGSTLTLFNRVTLDGLGEFQKGGMNINFIGYQNTIRGVWRPCYETQRKLAAAQKGNAAALADVPALERARCAFDATTRNSDFWIEPTDFFRLRYVSATYDIPPRFLRGVQGASLTLAGRNLFTSTDYSGLDPESADQSDNTFARREYYQLPTLRQFSLSLRANF</sequence>
<evidence type="ECO:0000256" key="11">
    <source>
        <dbReference type="RuleBase" id="RU003357"/>
    </source>
</evidence>
<evidence type="ECO:0000256" key="7">
    <source>
        <dbReference type="ARBA" id="ARBA00023136"/>
    </source>
</evidence>
<dbReference type="PANTHER" id="PTHR30069">
    <property type="entry name" value="TONB-DEPENDENT OUTER MEMBRANE RECEPTOR"/>
    <property type="match status" value="1"/>
</dbReference>
<evidence type="ECO:0000256" key="1">
    <source>
        <dbReference type="ARBA" id="ARBA00004571"/>
    </source>
</evidence>
<dbReference type="SUPFAM" id="SSF49452">
    <property type="entry name" value="Starch-binding domain-like"/>
    <property type="match status" value="1"/>
</dbReference>
<feature type="domain" description="TonB-dependent receptor plug" evidence="14">
    <location>
        <begin position="141"/>
        <end position="262"/>
    </location>
</feature>
<evidence type="ECO:0000313" key="16">
    <source>
        <dbReference type="Proteomes" id="UP001161325"/>
    </source>
</evidence>
<dbReference type="EMBL" id="BRXS01000002">
    <property type="protein sequence ID" value="GLC25111.1"/>
    <property type="molecule type" value="Genomic_DNA"/>
</dbReference>
<dbReference type="Pfam" id="PF07715">
    <property type="entry name" value="Plug"/>
    <property type="match status" value="1"/>
</dbReference>
<dbReference type="Gene3D" id="2.170.130.10">
    <property type="entry name" value="TonB-dependent receptor, plug domain"/>
    <property type="match status" value="1"/>
</dbReference>
<evidence type="ECO:0000256" key="5">
    <source>
        <dbReference type="ARBA" id="ARBA00022729"/>
    </source>
</evidence>
<dbReference type="GO" id="GO:0044718">
    <property type="term" value="P:siderophore transmembrane transport"/>
    <property type="evidence" value="ECO:0007669"/>
    <property type="project" value="TreeGrafter"/>
</dbReference>
<evidence type="ECO:0000256" key="6">
    <source>
        <dbReference type="ARBA" id="ARBA00023077"/>
    </source>
</evidence>
<protein>
    <submittedName>
        <fullName evidence="15">SusC/RagA family TonB-linked outer membrane protein</fullName>
    </submittedName>
</protein>
<feature type="region of interest" description="Disordered" evidence="12">
    <location>
        <begin position="667"/>
        <end position="693"/>
    </location>
</feature>
<keyword evidence="3 10" id="KW-1134">Transmembrane beta strand</keyword>
<organism evidence="15 16">
    <name type="scientific">Roseisolibacter agri</name>
    <dbReference type="NCBI Taxonomy" id="2014610"/>
    <lineage>
        <taxon>Bacteria</taxon>
        <taxon>Pseudomonadati</taxon>
        <taxon>Gemmatimonadota</taxon>
        <taxon>Gemmatimonadia</taxon>
        <taxon>Gemmatimonadales</taxon>
        <taxon>Gemmatimonadaceae</taxon>
        <taxon>Roseisolibacter</taxon>
    </lineage>
</organism>
<dbReference type="Pfam" id="PF00593">
    <property type="entry name" value="TonB_dep_Rec_b-barrel"/>
    <property type="match status" value="1"/>
</dbReference>
<dbReference type="Gene3D" id="2.40.170.20">
    <property type="entry name" value="TonB-dependent receptor, beta-barrel domain"/>
    <property type="match status" value="1"/>
</dbReference>
<dbReference type="InterPro" id="IPR039426">
    <property type="entry name" value="TonB-dep_rcpt-like"/>
</dbReference>
<keyword evidence="8" id="KW-0675">Receptor</keyword>
<evidence type="ECO:0000259" key="13">
    <source>
        <dbReference type="Pfam" id="PF00593"/>
    </source>
</evidence>
<evidence type="ECO:0000256" key="3">
    <source>
        <dbReference type="ARBA" id="ARBA00022452"/>
    </source>
</evidence>
<dbReference type="RefSeq" id="WP_284349552.1">
    <property type="nucleotide sequence ID" value="NZ_BRXS01000002.1"/>
</dbReference>
<evidence type="ECO:0000313" key="15">
    <source>
        <dbReference type="EMBL" id="GLC25111.1"/>
    </source>
</evidence>
<dbReference type="AlphaFoldDB" id="A0AA37Q8Q2"/>
<dbReference type="Proteomes" id="UP001161325">
    <property type="component" value="Unassembled WGS sequence"/>
</dbReference>
<keyword evidence="7 10" id="KW-0472">Membrane</keyword>
<dbReference type="Pfam" id="PF13620">
    <property type="entry name" value="CarboxypepD_reg"/>
    <property type="match status" value="1"/>
</dbReference>
<evidence type="ECO:0000256" key="12">
    <source>
        <dbReference type="SAM" id="MobiDB-lite"/>
    </source>
</evidence>
<gene>
    <name evidence="15" type="ORF">rosag_16240</name>
</gene>
<keyword evidence="2 10" id="KW-0813">Transport</keyword>
<reference evidence="15" key="1">
    <citation type="submission" date="2022-08" db="EMBL/GenBank/DDBJ databases">
        <title>Draft genome sequencing of Roseisolibacter agri AW1220.</title>
        <authorList>
            <person name="Tobiishi Y."/>
            <person name="Tonouchi A."/>
        </authorList>
    </citation>
    <scope>NUCLEOTIDE SEQUENCE</scope>
    <source>
        <strain evidence="15">AW1220</strain>
    </source>
</reference>
<dbReference type="InterPro" id="IPR023996">
    <property type="entry name" value="TonB-dep_OMP_SusC/RagA"/>
</dbReference>
<dbReference type="GO" id="GO:0030246">
    <property type="term" value="F:carbohydrate binding"/>
    <property type="evidence" value="ECO:0007669"/>
    <property type="project" value="InterPro"/>
</dbReference>
<comment type="similarity">
    <text evidence="10 11">Belongs to the TonB-dependent receptor family.</text>
</comment>
<keyword evidence="5" id="KW-0732">Signal</keyword>
<dbReference type="GO" id="GO:0015344">
    <property type="term" value="F:siderophore uptake transmembrane transporter activity"/>
    <property type="evidence" value="ECO:0007669"/>
    <property type="project" value="TreeGrafter"/>
</dbReference>
<comment type="caution">
    <text evidence="15">The sequence shown here is derived from an EMBL/GenBank/DDBJ whole genome shotgun (WGS) entry which is preliminary data.</text>
</comment>
<evidence type="ECO:0000256" key="2">
    <source>
        <dbReference type="ARBA" id="ARBA00022448"/>
    </source>
</evidence>
<dbReference type="NCBIfam" id="TIGR04056">
    <property type="entry name" value="OMP_RagA_SusC"/>
    <property type="match status" value="1"/>
</dbReference>
<dbReference type="PANTHER" id="PTHR30069:SF29">
    <property type="entry name" value="HEMOGLOBIN AND HEMOGLOBIN-HAPTOGLOBIN-BINDING PROTEIN 1-RELATED"/>
    <property type="match status" value="1"/>
</dbReference>
<dbReference type="InterPro" id="IPR000531">
    <property type="entry name" value="Beta-barrel_TonB"/>
</dbReference>
<keyword evidence="6 11" id="KW-0798">TonB box</keyword>
<dbReference type="SUPFAM" id="SSF56935">
    <property type="entry name" value="Porins"/>
    <property type="match status" value="1"/>
</dbReference>
<evidence type="ECO:0000256" key="9">
    <source>
        <dbReference type="ARBA" id="ARBA00023237"/>
    </source>
</evidence>